<proteinExistence type="inferred from homology"/>
<feature type="region of interest" description="Disordered" evidence="8">
    <location>
        <begin position="603"/>
        <end position="625"/>
    </location>
</feature>
<dbReference type="GO" id="GO:0005732">
    <property type="term" value="C:sno(s)RNA-containing ribonucleoprotein complex"/>
    <property type="evidence" value="ECO:0007669"/>
    <property type="project" value="UniProtKB-UniRule"/>
</dbReference>
<dbReference type="PANTHER" id="PTHR17039:SF0">
    <property type="entry name" value="U3 SMALL NUCLEOLAR RIBONUCLEOPROTEIN PROTEIN MPP10"/>
    <property type="match status" value="1"/>
</dbReference>
<comment type="similarity">
    <text evidence="6 7">Belongs to the MPP10 family.</text>
</comment>
<dbReference type="Ensembl" id="ENSEEET00000057936.1">
    <property type="protein sequence ID" value="ENSEEEP00000056447.1"/>
    <property type="gene ID" value="ENSEEEG00000018436.2"/>
</dbReference>
<evidence type="ECO:0000256" key="5">
    <source>
        <dbReference type="ARBA" id="ARBA00023274"/>
    </source>
</evidence>
<dbReference type="GO" id="GO:0006364">
    <property type="term" value="P:rRNA processing"/>
    <property type="evidence" value="ECO:0007669"/>
    <property type="project" value="UniProtKB-KW"/>
</dbReference>
<reference evidence="9 10" key="1">
    <citation type="submission" date="2020-05" db="EMBL/GenBank/DDBJ databases">
        <title>Electrophorus electricus (electric eel) genome, fEleEle1, primary haplotype.</title>
        <authorList>
            <person name="Myers G."/>
            <person name="Meyer A."/>
            <person name="Fedrigo O."/>
            <person name="Formenti G."/>
            <person name="Rhie A."/>
            <person name="Tracey A."/>
            <person name="Sims Y."/>
            <person name="Jarvis E.D."/>
        </authorList>
    </citation>
    <scope>NUCLEOTIDE SEQUENCE [LARGE SCALE GENOMIC DNA]</scope>
</reference>
<dbReference type="GO" id="GO:0032040">
    <property type="term" value="C:small-subunit processome"/>
    <property type="evidence" value="ECO:0007669"/>
    <property type="project" value="TreeGrafter"/>
</dbReference>
<evidence type="ECO:0000256" key="1">
    <source>
        <dbReference type="ARBA" id="ARBA00004604"/>
    </source>
</evidence>
<dbReference type="PIRSF" id="PIRSF017300">
    <property type="entry name" value="snoRNP_Mpp10"/>
    <property type="match status" value="1"/>
</dbReference>
<dbReference type="GO" id="GO:0034457">
    <property type="term" value="C:Mpp10 complex"/>
    <property type="evidence" value="ECO:0007669"/>
    <property type="project" value="UniProtKB-UniRule"/>
</dbReference>
<dbReference type="InterPro" id="IPR012173">
    <property type="entry name" value="Mpp10"/>
</dbReference>
<dbReference type="AlphaFoldDB" id="A0AAY5EJC0"/>
<dbReference type="Proteomes" id="UP000314983">
    <property type="component" value="Chromosome 21"/>
</dbReference>
<evidence type="ECO:0000313" key="9">
    <source>
        <dbReference type="Ensembl" id="ENSEEEP00000056447.1"/>
    </source>
</evidence>
<feature type="compositionally biased region" description="Basic residues" evidence="8">
    <location>
        <begin position="520"/>
        <end position="542"/>
    </location>
</feature>
<keyword evidence="4 7" id="KW-0539">Nucleus</keyword>
<comment type="subcellular location">
    <subcellularLocation>
        <location evidence="1 7">Nucleus</location>
        <location evidence="1 7">Nucleolus</location>
    </subcellularLocation>
</comment>
<accession>A0AAY5EJC0</accession>
<keyword evidence="10" id="KW-1185">Reference proteome</keyword>
<comment type="function">
    <text evidence="7">Component of the 60-80S U3 small nucleolar ribonucleoprotein (U3 snoRNP). Required for the early cleavages during pre-18S ribosomal RNA processing.</text>
</comment>
<organism evidence="9 10">
    <name type="scientific">Electrophorus electricus</name>
    <name type="common">Electric eel</name>
    <name type="synonym">Gymnotus electricus</name>
    <dbReference type="NCBI Taxonomy" id="8005"/>
    <lineage>
        <taxon>Eukaryota</taxon>
        <taxon>Metazoa</taxon>
        <taxon>Chordata</taxon>
        <taxon>Craniata</taxon>
        <taxon>Vertebrata</taxon>
        <taxon>Euteleostomi</taxon>
        <taxon>Actinopterygii</taxon>
        <taxon>Neopterygii</taxon>
        <taxon>Teleostei</taxon>
        <taxon>Ostariophysi</taxon>
        <taxon>Gymnotiformes</taxon>
        <taxon>Gymnotoidei</taxon>
        <taxon>Gymnotidae</taxon>
        <taxon>Electrophorus</taxon>
    </lineage>
</organism>
<protein>
    <recommendedName>
        <fullName evidence="7">U3 small nucleolar ribonucleoprotein protein MPP10</fullName>
    </recommendedName>
</protein>
<reference evidence="9" key="2">
    <citation type="submission" date="2025-08" db="UniProtKB">
        <authorList>
            <consortium name="Ensembl"/>
        </authorList>
    </citation>
    <scope>IDENTIFICATION</scope>
</reference>
<dbReference type="Pfam" id="PF04006">
    <property type="entry name" value="Mpp10"/>
    <property type="match status" value="1"/>
</dbReference>
<keyword evidence="2 7" id="KW-0690">Ribosome biogenesis</keyword>
<keyword evidence="3 7" id="KW-0698">rRNA processing</keyword>
<sequence>MAKVGDSDTLERCLQRLSNNTAHPERFLSVQEALAEEFTALTKTLYDLHKATKLVACEGSPLDQLVVENFDEEQIWQELELQNVAVLTHFEEAVGRDFENEEEDDNGKERKHRLKSKASAAEEQEDCSNEDFSNEDSDVDFDVDELEKQAKHMKNITAKLPKSGTAVSEVDDDFFKLSEMEAFLDDMDRMEGKGAVGEEVDYFQDLPSDEDEELTFDKPAVSKSQKKVVTQPSNNKGIFKQIIFKKIESFFFVPQGDDETQKARDTLRKVTFDLPSDNEGEDVEDILGGKQKKMANPGSKSSFEKRQEKMAEKIDKLEKAALAEKPWQLSGEIAVQSRPENSMLEEDLAFDQASRMAPAVTEETTLHLEDIIKQRIKDQAWDDVVRKEKPKEDVFEYKKRLTLDHEKSKLSLAEVYEQEYLKQTQEKTEEEEENPAHTEIQKLLDSLFLKLDALSNFHFTPKPHIPEVKVVSNLPSIAMEEVAPVGTSDATLLAPEEIKEKNKAGDILGNSEKLSTDKKRERRLKKKVKQRRIKEREKRKKLKEAARGGEGNKRTSKAEAEETLRKLTKGGKAKILTNDGMDKALRSSQAFFSQLQDQVRSEIKGSKGQAAKKKHKEVSASKLKL</sequence>
<evidence type="ECO:0000256" key="7">
    <source>
        <dbReference type="PIRNR" id="PIRNR017300"/>
    </source>
</evidence>
<gene>
    <name evidence="9" type="primary">MPHOSPH10</name>
</gene>
<name>A0AAY5EJC0_ELEEL</name>
<evidence type="ECO:0000256" key="4">
    <source>
        <dbReference type="ARBA" id="ARBA00023242"/>
    </source>
</evidence>
<feature type="region of interest" description="Disordered" evidence="8">
    <location>
        <begin position="97"/>
        <end position="138"/>
    </location>
</feature>
<evidence type="ECO:0000313" key="10">
    <source>
        <dbReference type="Proteomes" id="UP000314983"/>
    </source>
</evidence>
<feature type="compositionally biased region" description="Basic and acidic residues" evidence="8">
    <location>
        <begin position="543"/>
        <end position="565"/>
    </location>
</feature>
<evidence type="ECO:0000256" key="6">
    <source>
        <dbReference type="ARBA" id="ARBA00029455"/>
    </source>
</evidence>
<feature type="region of interest" description="Disordered" evidence="8">
    <location>
        <begin position="497"/>
        <end position="575"/>
    </location>
</feature>
<feature type="compositionally biased region" description="Acidic residues" evidence="8">
    <location>
        <begin position="122"/>
        <end position="138"/>
    </location>
</feature>
<dbReference type="PANTHER" id="PTHR17039">
    <property type="entry name" value="U3 SMALL NUCLEOLAR RIBONUCLEOPROTEIN PROTEIN MPP10"/>
    <property type="match status" value="1"/>
</dbReference>
<dbReference type="GeneTree" id="ENSGT00390000011359"/>
<evidence type="ECO:0000256" key="8">
    <source>
        <dbReference type="SAM" id="MobiDB-lite"/>
    </source>
</evidence>
<keyword evidence="5 7" id="KW-0687">Ribonucleoprotein</keyword>
<reference evidence="9" key="3">
    <citation type="submission" date="2025-09" db="UniProtKB">
        <authorList>
            <consortium name="Ensembl"/>
        </authorList>
    </citation>
    <scope>IDENTIFICATION</scope>
</reference>
<evidence type="ECO:0000256" key="2">
    <source>
        <dbReference type="ARBA" id="ARBA00022517"/>
    </source>
</evidence>
<evidence type="ECO:0000256" key="3">
    <source>
        <dbReference type="ARBA" id="ARBA00022552"/>
    </source>
</evidence>